<evidence type="ECO:0000313" key="1">
    <source>
        <dbReference type="EMBL" id="CAG2201820.1"/>
    </source>
</evidence>
<comment type="caution">
    <text evidence="1">The sequence shown here is derived from an EMBL/GenBank/DDBJ whole genome shotgun (WGS) entry which is preliminary data.</text>
</comment>
<dbReference type="OrthoDB" id="10244168at2759"/>
<keyword evidence="2" id="KW-1185">Reference proteome</keyword>
<sequence>MEEDGQPLGPAPKQIDPGNVEGETISSVLLPEPCFDIKQKIQDAVDEIATEENTNISINKKGQVSIPWPTRETTGNEIDLNTTTKCSKLYKIIHTLLEIILIKELKAISKRLWDLYLGLIVIGIGKNFQSQESGPENPSVNEIIAVEKYVSGYACKGNEPTGAVADLFNDMVNSADETTGSNTKSLCTKLLMGTVKRDISAVETSFELSALPLYRSSHAFQNISLTGARILEKMDPLLQKLTPLDKYLSCPENDHCSWHFLLTDYCPNFVKADVERANNAAQNGLVDDESDDDNSEFENMSQPEWIKVIKPNAEFTDNSEFKFDDGDQIITGPSQTIIILQTWE</sequence>
<protein>
    <submittedName>
        <fullName evidence="1">Uncharacterized protein</fullName>
    </submittedName>
</protein>
<gene>
    <name evidence="1" type="ORF">MEDL_16395</name>
</gene>
<dbReference type="Proteomes" id="UP000683360">
    <property type="component" value="Unassembled WGS sequence"/>
</dbReference>
<name>A0A8S3QYH9_MYTED</name>
<proteinExistence type="predicted"/>
<organism evidence="1 2">
    <name type="scientific">Mytilus edulis</name>
    <name type="common">Blue mussel</name>
    <dbReference type="NCBI Taxonomy" id="6550"/>
    <lineage>
        <taxon>Eukaryota</taxon>
        <taxon>Metazoa</taxon>
        <taxon>Spiralia</taxon>
        <taxon>Lophotrochozoa</taxon>
        <taxon>Mollusca</taxon>
        <taxon>Bivalvia</taxon>
        <taxon>Autobranchia</taxon>
        <taxon>Pteriomorphia</taxon>
        <taxon>Mytilida</taxon>
        <taxon>Mytiloidea</taxon>
        <taxon>Mytilidae</taxon>
        <taxon>Mytilinae</taxon>
        <taxon>Mytilus</taxon>
    </lineage>
</organism>
<dbReference type="AlphaFoldDB" id="A0A8S3QYH9"/>
<evidence type="ECO:0000313" key="2">
    <source>
        <dbReference type="Proteomes" id="UP000683360"/>
    </source>
</evidence>
<dbReference type="EMBL" id="CAJPWZ010000866">
    <property type="protein sequence ID" value="CAG2201820.1"/>
    <property type="molecule type" value="Genomic_DNA"/>
</dbReference>
<accession>A0A8S3QYH9</accession>
<reference evidence="1" key="1">
    <citation type="submission" date="2021-03" db="EMBL/GenBank/DDBJ databases">
        <authorList>
            <person name="Bekaert M."/>
        </authorList>
    </citation>
    <scope>NUCLEOTIDE SEQUENCE</scope>
</reference>